<dbReference type="GO" id="GO:0008270">
    <property type="term" value="F:zinc ion binding"/>
    <property type="evidence" value="ECO:0007669"/>
    <property type="project" value="InterPro"/>
</dbReference>
<keyword evidence="5" id="KW-0804">Transcription</keyword>
<dbReference type="Gene3D" id="4.10.240.10">
    <property type="entry name" value="Zn(2)-C6 fungal-type DNA-binding domain"/>
    <property type="match status" value="1"/>
</dbReference>
<keyword evidence="3" id="KW-0805">Transcription regulation</keyword>
<dbReference type="SMART" id="SM00066">
    <property type="entry name" value="GAL4"/>
    <property type="match status" value="1"/>
</dbReference>
<dbReference type="Pfam" id="PF00172">
    <property type="entry name" value="Zn_clus"/>
    <property type="match status" value="1"/>
</dbReference>
<dbReference type="InterPro" id="IPR052360">
    <property type="entry name" value="Transcr_Regulatory_Proteins"/>
</dbReference>
<dbReference type="Proteomes" id="UP001160390">
    <property type="component" value="Unassembled WGS sequence"/>
</dbReference>
<reference evidence="8" key="1">
    <citation type="submission" date="2023-01" db="EMBL/GenBank/DDBJ databases">
        <authorList>
            <person name="Piombo E."/>
        </authorList>
    </citation>
    <scope>NUCLEOTIDE SEQUENCE</scope>
</reference>
<evidence type="ECO:0000259" key="7">
    <source>
        <dbReference type="PROSITE" id="PS50048"/>
    </source>
</evidence>
<dbReference type="EMBL" id="CABFNP030001178">
    <property type="protein sequence ID" value="CAI6091541.1"/>
    <property type="molecule type" value="Genomic_DNA"/>
</dbReference>
<dbReference type="InterPro" id="IPR036864">
    <property type="entry name" value="Zn2-C6_fun-type_DNA-bd_sf"/>
</dbReference>
<keyword evidence="2" id="KW-0862">Zinc</keyword>
<evidence type="ECO:0000256" key="6">
    <source>
        <dbReference type="ARBA" id="ARBA00023242"/>
    </source>
</evidence>
<keyword evidence="1" id="KW-0479">Metal-binding</keyword>
<dbReference type="PANTHER" id="PTHR36206:SF16">
    <property type="entry name" value="TRANSCRIPTION FACTOR DOMAIN-CONTAINING PROTEIN-RELATED"/>
    <property type="match status" value="1"/>
</dbReference>
<dbReference type="GO" id="GO:0000981">
    <property type="term" value="F:DNA-binding transcription factor activity, RNA polymerase II-specific"/>
    <property type="evidence" value="ECO:0007669"/>
    <property type="project" value="InterPro"/>
</dbReference>
<keyword evidence="9" id="KW-1185">Reference proteome</keyword>
<dbReference type="InterPro" id="IPR001138">
    <property type="entry name" value="Zn2Cys6_DnaBD"/>
</dbReference>
<evidence type="ECO:0000256" key="4">
    <source>
        <dbReference type="ARBA" id="ARBA00023125"/>
    </source>
</evidence>
<name>A0AA35M6Q0_9HYPO</name>
<dbReference type="PROSITE" id="PS50048">
    <property type="entry name" value="ZN2_CY6_FUNGAL_2"/>
    <property type="match status" value="1"/>
</dbReference>
<evidence type="ECO:0000256" key="5">
    <source>
        <dbReference type="ARBA" id="ARBA00023163"/>
    </source>
</evidence>
<keyword evidence="6" id="KW-0539">Nucleus</keyword>
<evidence type="ECO:0000256" key="2">
    <source>
        <dbReference type="ARBA" id="ARBA00022833"/>
    </source>
</evidence>
<sequence>MLYNSDKGSMVRKNFTRNERICWMCTAHHARCDGALPTCGRQPDGSYTLTNGSSVRCCKLGRFCDYRAPILRVQGRKGASLHGQLQPMCSIEALDTNTPDPFNTLPVEMSFKSRKLLHYFQHLRVDFETYPEGMETGCLSALAHNPAALRDTLLVAGMHYIVRTGDVKTYGSTFLFHKIEIIRQINECLVNQHKEQFIDVTRRIATMCLVESTLGNDVTAETHFQGLVSLLCTYQPANTILGTQVPVNEEQTYRTCNIIHAVRSRMAESARVTQMMEMPEPANLEEYVTTLHAWFSQASIETTTLQVLLTAISMLPSFFTQVPSVTAFCHVESLPFIDCLRSFTALVSSFDSGPGPAASRWQWLEDPVSKLLVTLTNSNAASQLGDIGNEAGGCSLGSKGLMSSWCGVAITSELYLTAVLGLWNAGKPIERRLLRIIFRILVRDLAKQPKKWSTTAGSSDLWFWKHFVGAYSLAWHQSHEHDGTLREAEEFFDRSIRIWSESHNIRQWEYARRRLLKITWPQGQPQTLARTVWAKAVGKPQRVSKPKVRTGCITCKTRHVKCDERKPTCQRCTTAEITCQGYSDMISHPKPKFTTARISTTLVPLRPKPEILI</sequence>
<accession>A0AA35M6Q0</accession>
<feature type="domain" description="Zn(2)-C6 fungal-type" evidence="7">
    <location>
        <begin position="551"/>
        <end position="579"/>
    </location>
</feature>
<comment type="caution">
    <text evidence="8">The sequence shown here is derived from an EMBL/GenBank/DDBJ whole genome shotgun (WGS) entry which is preliminary data.</text>
</comment>
<proteinExistence type="predicted"/>
<dbReference type="AlphaFoldDB" id="A0AA35M6Q0"/>
<gene>
    <name evidence="8" type="ORF">CCHLO57077_00019461</name>
</gene>
<dbReference type="PROSITE" id="PS00463">
    <property type="entry name" value="ZN2_CY6_FUNGAL_1"/>
    <property type="match status" value="1"/>
</dbReference>
<dbReference type="SUPFAM" id="SSF57701">
    <property type="entry name" value="Zn2/Cys6 DNA-binding domain"/>
    <property type="match status" value="1"/>
</dbReference>
<evidence type="ECO:0000313" key="8">
    <source>
        <dbReference type="EMBL" id="CAI6091541.1"/>
    </source>
</evidence>
<dbReference type="GO" id="GO:0003677">
    <property type="term" value="F:DNA binding"/>
    <property type="evidence" value="ECO:0007669"/>
    <property type="project" value="UniProtKB-KW"/>
</dbReference>
<evidence type="ECO:0000256" key="1">
    <source>
        <dbReference type="ARBA" id="ARBA00022723"/>
    </source>
</evidence>
<protein>
    <recommendedName>
        <fullName evidence="7">Zn(2)-C6 fungal-type domain-containing protein</fullName>
    </recommendedName>
</protein>
<keyword evidence="4" id="KW-0238">DNA-binding</keyword>
<evidence type="ECO:0000256" key="3">
    <source>
        <dbReference type="ARBA" id="ARBA00023015"/>
    </source>
</evidence>
<dbReference type="CDD" id="cd00067">
    <property type="entry name" value="GAL4"/>
    <property type="match status" value="1"/>
</dbReference>
<evidence type="ECO:0000313" key="9">
    <source>
        <dbReference type="Proteomes" id="UP001160390"/>
    </source>
</evidence>
<organism evidence="8 9">
    <name type="scientific">Clonostachys chloroleuca</name>
    <dbReference type="NCBI Taxonomy" id="1926264"/>
    <lineage>
        <taxon>Eukaryota</taxon>
        <taxon>Fungi</taxon>
        <taxon>Dikarya</taxon>
        <taxon>Ascomycota</taxon>
        <taxon>Pezizomycotina</taxon>
        <taxon>Sordariomycetes</taxon>
        <taxon>Hypocreomycetidae</taxon>
        <taxon>Hypocreales</taxon>
        <taxon>Bionectriaceae</taxon>
        <taxon>Clonostachys</taxon>
    </lineage>
</organism>
<dbReference type="PANTHER" id="PTHR36206">
    <property type="entry name" value="ASPERCRYPTIN BIOSYNTHESIS CLUSTER-SPECIFIC TRANSCRIPTION REGULATOR ATNN-RELATED"/>
    <property type="match status" value="1"/>
</dbReference>